<evidence type="ECO:0000256" key="13">
    <source>
        <dbReference type="ARBA" id="ARBA00068353"/>
    </source>
</evidence>
<feature type="compositionally biased region" description="Acidic residues" evidence="15">
    <location>
        <begin position="357"/>
        <end position="371"/>
    </location>
</feature>
<evidence type="ECO:0000256" key="15">
    <source>
        <dbReference type="SAM" id="MobiDB-lite"/>
    </source>
</evidence>
<dbReference type="GeneID" id="39872354"/>
<feature type="compositionally biased region" description="Basic and acidic residues" evidence="15">
    <location>
        <begin position="462"/>
        <end position="475"/>
    </location>
</feature>
<keyword evidence="4" id="KW-0723">Serine/threonine-protein kinase</keyword>
<dbReference type="GO" id="GO:0030490">
    <property type="term" value="P:maturation of SSU-rRNA"/>
    <property type="evidence" value="ECO:0007669"/>
    <property type="project" value="TreeGrafter"/>
</dbReference>
<evidence type="ECO:0000256" key="7">
    <source>
        <dbReference type="ARBA" id="ARBA00022741"/>
    </source>
</evidence>
<dbReference type="Gene3D" id="1.10.10.10">
    <property type="entry name" value="Winged helix-like DNA-binding domain superfamily/Winged helix DNA-binding domain"/>
    <property type="match status" value="1"/>
</dbReference>
<name>A0A2H6K6F7_9APIC</name>
<evidence type="ECO:0000256" key="14">
    <source>
        <dbReference type="ARBA" id="ARBA00068837"/>
    </source>
</evidence>
<dbReference type="Proteomes" id="UP000236319">
    <property type="component" value="Unassembled WGS sequence"/>
</dbReference>
<dbReference type="VEuPathDB" id="PiroplasmaDB:BOVATA_000770"/>
<dbReference type="EMBL" id="BDSA01000001">
    <property type="protein sequence ID" value="GBE58584.1"/>
    <property type="molecule type" value="Genomic_DNA"/>
</dbReference>
<dbReference type="FunFam" id="1.10.10.10:FF:000053">
    <property type="entry name" value="Serine/threonine-protein kinase RIO2"/>
    <property type="match status" value="1"/>
</dbReference>
<dbReference type="InterPro" id="IPR018934">
    <property type="entry name" value="RIO_dom"/>
</dbReference>
<evidence type="ECO:0000256" key="6">
    <source>
        <dbReference type="ARBA" id="ARBA00022723"/>
    </source>
</evidence>
<feature type="domain" description="RIO kinase" evidence="16">
    <location>
        <begin position="65"/>
        <end position="292"/>
    </location>
</feature>
<feature type="region of interest" description="Disordered" evidence="15">
    <location>
        <begin position="334"/>
        <end position="532"/>
    </location>
</feature>
<gene>
    <name evidence="17" type="ORF">BOVATA_000770</name>
</gene>
<dbReference type="InterPro" id="IPR030484">
    <property type="entry name" value="Rio2"/>
</dbReference>
<sequence>MKLDPSHFSHLSNTEFRVLTAIELGMRNHEYIPLKLITATANLRSCGMSNVLATLAKAKLIVHCNESYDGYKLTFLGLDYLALRALLKRGVISAVGRRIGVGKEADVHLCTDAEGNLLVLKLHRLGRVSFRAVKHKRDYMGKRKHASWMYMSQLAAKKEYSYLSALWEEKFPVPQPLDINRHVIAMKFVDGVPLSQVREIEEPKRVLHMLMKLIVKLARVGIIHGDFNGFNLMISEDGKQVTVIDFPQVVSVTHEDAEFYFDRDVECVREMFRKKFKMDVFEYPRFADVVPKTDDPNSGERLKLKVVIDKVEDGILSEILQHLRQEEIVKQPEADMQQVSSQMEQLSLKKDAAAEEGGADEAEAAEDDDSDYYSSDNDNTAEAKPSSESSRGGNTGNAEKQGYDTDDEDDDYNEPDAESSANAALTDESPSEESSDGSDVDDEEADEEDSDDSGYDTDDERDPGQVEGERTDKSKPIQIWKPHVKRINANAYGHRIHTRARNKAKAETKKGHKQRKQLTEANLAVKGGGGAW</sequence>
<comment type="catalytic activity">
    <reaction evidence="11">
        <text>L-threonyl-[protein] + ATP = O-phospho-L-threonyl-[protein] + ADP + H(+)</text>
        <dbReference type="Rhea" id="RHEA:46608"/>
        <dbReference type="Rhea" id="RHEA-COMP:11060"/>
        <dbReference type="Rhea" id="RHEA-COMP:11605"/>
        <dbReference type="ChEBI" id="CHEBI:15378"/>
        <dbReference type="ChEBI" id="CHEBI:30013"/>
        <dbReference type="ChEBI" id="CHEBI:30616"/>
        <dbReference type="ChEBI" id="CHEBI:61977"/>
        <dbReference type="ChEBI" id="CHEBI:456216"/>
        <dbReference type="EC" id="2.7.11.1"/>
    </reaction>
</comment>
<dbReference type="EC" id="2.7.11.1" evidence="3"/>
<dbReference type="GO" id="GO:0005524">
    <property type="term" value="F:ATP binding"/>
    <property type="evidence" value="ECO:0007669"/>
    <property type="project" value="UniProtKB-KW"/>
</dbReference>
<comment type="cofactor">
    <cofactor evidence="1">
        <name>Mg(2+)</name>
        <dbReference type="ChEBI" id="CHEBI:18420"/>
    </cofactor>
</comment>
<dbReference type="Pfam" id="PF09202">
    <property type="entry name" value="Rio2_N"/>
    <property type="match status" value="1"/>
</dbReference>
<organism evidence="17 18">
    <name type="scientific">Babesia ovata</name>
    <dbReference type="NCBI Taxonomy" id="189622"/>
    <lineage>
        <taxon>Eukaryota</taxon>
        <taxon>Sar</taxon>
        <taxon>Alveolata</taxon>
        <taxon>Apicomplexa</taxon>
        <taxon>Aconoidasida</taxon>
        <taxon>Piroplasmida</taxon>
        <taxon>Babesiidae</taxon>
        <taxon>Babesia</taxon>
    </lineage>
</organism>
<feature type="compositionally biased region" description="Acidic residues" evidence="15">
    <location>
        <begin position="404"/>
        <end position="417"/>
    </location>
</feature>
<evidence type="ECO:0000256" key="9">
    <source>
        <dbReference type="ARBA" id="ARBA00022840"/>
    </source>
</evidence>
<keyword evidence="5" id="KW-0808">Transferase</keyword>
<feature type="compositionally biased region" description="Basic residues" evidence="15">
    <location>
        <begin position="494"/>
        <end position="503"/>
    </location>
</feature>
<evidence type="ECO:0000313" key="18">
    <source>
        <dbReference type="Proteomes" id="UP000236319"/>
    </source>
</evidence>
<reference evidence="17 18" key="1">
    <citation type="journal article" date="2017" name="BMC Genomics">
        <title>Whole-genome assembly of Babesia ovata and comparative genomics between closely related pathogens.</title>
        <authorList>
            <person name="Yamagishi J."/>
            <person name="Asada M."/>
            <person name="Hakimi H."/>
            <person name="Tanaka T.Q."/>
            <person name="Sugimoto C."/>
            <person name="Kawazu S."/>
        </authorList>
    </citation>
    <scope>NUCLEOTIDE SEQUENCE [LARGE SCALE GENOMIC DNA]</scope>
    <source>
        <strain evidence="17 18">Miyake</strain>
    </source>
</reference>
<accession>A0A2H6K6F7</accession>
<evidence type="ECO:0000256" key="8">
    <source>
        <dbReference type="ARBA" id="ARBA00022777"/>
    </source>
</evidence>
<dbReference type="InterPro" id="IPR000687">
    <property type="entry name" value="RIO_kinase"/>
</dbReference>
<dbReference type="InterPro" id="IPR036388">
    <property type="entry name" value="WH-like_DNA-bd_sf"/>
</dbReference>
<dbReference type="PANTHER" id="PTHR45852:SF1">
    <property type="entry name" value="SERINE_THREONINE-PROTEIN KINASE RIO2"/>
    <property type="match status" value="1"/>
</dbReference>
<dbReference type="PANTHER" id="PTHR45852">
    <property type="entry name" value="SER/THR-PROTEIN KINASE RIO2"/>
    <property type="match status" value="1"/>
</dbReference>
<dbReference type="GO" id="GO:0004674">
    <property type="term" value="F:protein serine/threonine kinase activity"/>
    <property type="evidence" value="ECO:0007669"/>
    <property type="project" value="UniProtKB-KW"/>
</dbReference>
<dbReference type="InterPro" id="IPR015285">
    <property type="entry name" value="RIO2_wHTH_N"/>
</dbReference>
<dbReference type="RefSeq" id="XP_028864827.1">
    <property type="nucleotide sequence ID" value="XM_029008994.1"/>
</dbReference>
<dbReference type="CDD" id="cd05144">
    <property type="entry name" value="RIO2_C"/>
    <property type="match status" value="1"/>
</dbReference>
<dbReference type="GO" id="GO:0046872">
    <property type="term" value="F:metal ion binding"/>
    <property type="evidence" value="ECO:0007669"/>
    <property type="project" value="UniProtKB-KW"/>
</dbReference>
<dbReference type="FunFam" id="3.30.200.20:FF:000052">
    <property type="entry name" value="Serine/threonine-protein kinase RIO2"/>
    <property type="match status" value="1"/>
</dbReference>
<dbReference type="GO" id="GO:0005634">
    <property type="term" value="C:nucleus"/>
    <property type="evidence" value="ECO:0007669"/>
    <property type="project" value="TreeGrafter"/>
</dbReference>
<protein>
    <recommendedName>
        <fullName evidence="13">Serine/threonine-protein kinase RIO2</fullName>
        <ecNumber evidence="3">2.7.11.1</ecNumber>
    </recommendedName>
    <alternativeName>
        <fullName evidence="14">Serine/threonine-protein kinase rio2</fullName>
    </alternativeName>
</protein>
<dbReference type="SMART" id="SM00090">
    <property type="entry name" value="RIO"/>
    <property type="match status" value="1"/>
</dbReference>
<evidence type="ECO:0000256" key="3">
    <source>
        <dbReference type="ARBA" id="ARBA00012513"/>
    </source>
</evidence>
<dbReference type="InterPro" id="IPR011009">
    <property type="entry name" value="Kinase-like_dom_sf"/>
</dbReference>
<comment type="similarity">
    <text evidence="2">Belongs to the protein kinase superfamily. RIO-type Ser/Thr kinase family.</text>
</comment>
<evidence type="ECO:0000259" key="16">
    <source>
        <dbReference type="SMART" id="SM00090"/>
    </source>
</evidence>
<proteinExistence type="inferred from homology"/>
<feature type="compositionally biased region" description="Acidic residues" evidence="15">
    <location>
        <begin position="429"/>
        <end position="461"/>
    </location>
</feature>
<dbReference type="AlphaFoldDB" id="A0A2H6K6F7"/>
<dbReference type="InterPro" id="IPR036390">
    <property type="entry name" value="WH_DNA-bd_sf"/>
</dbReference>
<dbReference type="OrthoDB" id="10258631at2759"/>
<dbReference type="GO" id="GO:0030688">
    <property type="term" value="C:preribosome, small subunit precursor"/>
    <property type="evidence" value="ECO:0007669"/>
    <property type="project" value="TreeGrafter"/>
</dbReference>
<keyword evidence="6" id="KW-0479">Metal-binding</keyword>
<dbReference type="SUPFAM" id="SSF46785">
    <property type="entry name" value="Winged helix' DNA-binding domain"/>
    <property type="match status" value="1"/>
</dbReference>
<evidence type="ECO:0000256" key="4">
    <source>
        <dbReference type="ARBA" id="ARBA00022527"/>
    </source>
</evidence>
<evidence type="ECO:0000313" key="17">
    <source>
        <dbReference type="EMBL" id="GBE58584.1"/>
    </source>
</evidence>
<comment type="caution">
    <text evidence="17">The sequence shown here is derived from an EMBL/GenBank/DDBJ whole genome shotgun (WGS) entry which is preliminary data.</text>
</comment>
<dbReference type="GO" id="GO:0005829">
    <property type="term" value="C:cytosol"/>
    <property type="evidence" value="ECO:0007669"/>
    <property type="project" value="TreeGrafter"/>
</dbReference>
<feature type="compositionally biased region" description="Polar residues" evidence="15">
    <location>
        <begin position="386"/>
        <end position="398"/>
    </location>
</feature>
<dbReference type="SUPFAM" id="SSF56112">
    <property type="entry name" value="Protein kinase-like (PK-like)"/>
    <property type="match status" value="1"/>
</dbReference>
<dbReference type="Gene3D" id="1.10.510.10">
    <property type="entry name" value="Transferase(Phosphotransferase) domain 1"/>
    <property type="match status" value="1"/>
</dbReference>
<evidence type="ECO:0000256" key="10">
    <source>
        <dbReference type="ARBA" id="ARBA00022842"/>
    </source>
</evidence>
<evidence type="ECO:0000256" key="2">
    <source>
        <dbReference type="ARBA" id="ARBA00009196"/>
    </source>
</evidence>
<evidence type="ECO:0000256" key="11">
    <source>
        <dbReference type="ARBA" id="ARBA00047899"/>
    </source>
</evidence>
<evidence type="ECO:0000256" key="5">
    <source>
        <dbReference type="ARBA" id="ARBA00022679"/>
    </source>
</evidence>
<evidence type="ECO:0000256" key="1">
    <source>
        <dbReference type="ARBA" id="ARBA00001946"/>
    </source>
</evidence>
<dbReference type="Gene3D" id="3.30.200.20">
    <property type="entry name" value="Phosphorylase Kinase, domain 1"/>
    <property type="match status" value="1"/>
</dbReference>
<keyword evidence="8" id="KW-0418">Kinase</keyword>
<keyword evidence="10" id="KW-0460">Magnesium</keyword>
<dbReference type="Pfam" id="PF01163">
    <property type="entry name" value="RIO1"/>
    <property type="match status" value="1"/>
</dbReference>
<keyword evidence="18" id="KW-1185">Reference proteome</keyword>
<evidence type="ECO:0000256" key="12">
    <source>
        <dbReference type="ARBA" id="ARBA00048679"/>
    </source>
</evidence>
<keyword evidence="9" id="KW-0067">ATP-binding</keyword>
<keyword evidence="7" id="KW-0547">Nucleotide-binding</keyword>
<comment type="catalytic activity">
    <reaction evidence="12">
        <text>L-seryl-[protein] + ATP = O-phospho-L-seryl-[protein] + ADP + H(+)</text>
        <dbReference type="Rhea" id="RHEA:17989"/>
        <dbReference type="Rhea" id="RHEA-COMP:9863"/>
        <dbReference type="Rhea" id="RHEA-COMP:11604"/>
        <dbReference type="ChEBI" id="CHEBI:15378"/>
        <dbReference type="ChEBI" id="CHEBI:29999"/>
        <dbReference type="ChEBI" id="CHEBI:30616"/>
        <dbReference type="ChEBI" id="CHEBI:83421"/>
        <dbReference type="ChEBI" id="CHEBI:456216"/>
        <dbReference type="EC" id="2.7.11.1"/>
    </reaction>
</comment>